<organism evidence="2 3">
    <name type="scientific">Jiulongibacter sediminis</name>
    <dbReference type="NCBI Taxonomy" id="1605367"/>
    <lineage>
        <taxon>Bacteria</taxon>
        <taxon>Pseudomonadati</taxon>
        <taxon>Bacteroidota</taxon>
        <taxon>Cytophagia</taxon>
        <taxon>Cytophagales</taxon>
        <taxon>Leadbetterellaceae</taxon>
        <taxon>Jiulongibacter</taxon>
    </lineage>
</organism>
<evidence type="ECO:0000256" key="1">
    <source>
        <dbReference type="SAM" id="SignalP"/>
    </source>
</evidence>
<dbReference type="InterPro" id="IPR008969">
    <property type="entry name" value="CarboxyPept-like_regulatory"/>
</dbReference>
<gene>
    <name evidence="2" type="ORF">AFM12_13675</name>
</gene>
<accession>A0A0P7BJX4</accession>
<feature type="chain" id="PRO_5006135906" description="Carboxypeptidase-like regulatory domain-containing protein" evidence="1">
    <location>
        <begin position="24"/>
        <end position="404"/>
    </location>
</feature>
<keyword evidence="1" id="KW-0732">Signal</keyword>
<name>A0A0P7BJX4_9BACT</name>
<dbReference type="AlphaFoldDB" id="A0A0P7BJX4"/>
<dbReference type="RefSeq" id="WP_055149177.1">
    <property type="nucleotide sequence ID" value="NZ_JXSZ01000010.1"/>
</dbReference>
<dbReference type="Gene3D" id="2.60.40.1120">
    <property type="entry name" value="Carboxypeptidase-like, regulatory domain"/>
    <property type="match status" value="1"/>
</dbReference>
<dbReference type="OrthoDB" id="1489599at2"/>
<evidence type="ECO:0000313" key="3">
    <source>
        <dbReference type="Proteomes" id="UP000050454"/>
    </source>
</evidence>
<protein>
    <recommendedName>
        <fullName evidence="4">Carboxypeptidase-like regulatory domain-containing protein</fullName>
    </recommendedName>
</protein>
<evidence type="ECO:0000313" key="2">
    <source>
        <dbReference type="EMBL" id="KPM47547.1"/>
    </source>
</evidence>
<reference evidence="2 3" key="1">
    <citation type="submission" date="2015-07" db="EMBL/GenBank/DDBJ databases">
        <title>The draft genome sequence of Leadbetterella sp. JN14-9.</title>
        <authorList>
            <person name="Liu Y."/>
            <person name="Du J."/>
            <person name="Shao Z."/>
        </authorList>
    </citation>
    <scope>NUCLEOTIDE SEQUENCE [LARGE SCALE GENOMIC DNA]</scope>
    <source>
        <strain evidence="2 3">JN14-9</strain>
    </source>
</reference>
<dbReference type="EMBL" id="LGTQ01000010">
    <property type="protein sequence ID" value="KPM47547.1"/>
    <property type="molecule type" value="Genomic_DNA"/>
</dbReference>
<keyword evidence="3" id="KW-1185">Reference proteome</keyword>
<feature type="signal peptide" evidence="1">
    <location>
        <begin position="1"/>
        <end position="23"/>
    </location>
</feature>
<dbReference type="Proteomes" id="UP000050454">
    <property type="component" value="Unassembled WGS sequence"/>
</dbReference>
<dbReference type="PROSITE" id="PS51257">
    <property type="entry name" value="PROKAR_LIPOPROTEIN"/>
    <property type="match status" value="1"/>
</dbReference>
<dbReference type="SUPFAM" id="SSF49464">
    <property type="entry name" value="Carboxypeptidase regulatory domain-like"/>
    <property type="match status" value="1"/>
</dbReference>
<comment type="caution">
    <text evidence="2">The sequence shown here is derived from an EMBL/GenBank/DDBJ whole genome shotgun (WGS) entry which is preliminary data.</text>
</comment>
<sequence>MFQRTAYGQFLILYFMTLTAACAQGFTAIRGVVSDAETGEVLPEVIISIQYSGFSAGANEEGHFLFKYPNILTDSAVVTASAIGYMSKQIPTKDLDHSKLHMIQLEPAEPIQVMLGVSNARGLVQSALDSMKRSHFEKPMLQNGFYLETAEIINTGVVKIKEAVLRVERFPGEELLPDRMKALKNRQLNLKGHSEKVEAWQFINGPAIAARAIETERPDFLQPDALKKYDFVVDSLLIPFDSLKLYVVQFQPRSANLRGGRTGRIYIDTDSKSIIGVEYELTPKALKEVIGPGLSNVKLTGKSLKYSSQYRKSEGKWLLHENRASVDLTYEEKLDRKFKSDAHWEYRFVATESRDLRRGGVTETEQLIHTRDFKKATSLGAEYWDSYGYLLPSERMLEMQRRLR</sequence>
<proteinExistence type="predicted"/>
<evidence type="ECO:0008006" key="4">
    <source>
        <dbReference type="Google" id="ProtNLM"/>
    </source>
</evidence>
<dbReference type="STRING" id="1605367.AFM12_13675"/>